<evidence type="ECO:0000256" key="6">
    <source>
        <dbReference type="ARBA" id="ARBA00022882"/>
    </source>
</evidence>
<feature type="domain" description="Ion transport" evidence="13">
    <location>
        <begin position="14"/>
        <end position="215"/>
    </location>
</feature>
<feature type="transmembrane region" description="Helical" evidence="12">
    <location>
        <begin position="12"/>
        <end position="31"/>
    </location>
</feature>
<comment type="subcellular location">
    <subcellularLocation>
        <location evidence="1">Membrane</location>
        <topology evidence="1">Multi-pass membrane protein</topology>
    </subcellularLocation>
</comment>
<evidence type="ECO:0000256" key="9">
    <source>
        <dbReference type="ARBA" id="ARBA00023065"/>
    </source>
</evidence>
<dbReference type="SUPFAM" id="SSF81324">
    <property type="entry name" value="Voltage-gated potassium channels"/>
    <property type="match status" value="1"/>
</dbReference>
<evidence type="ECO:0000256" key="5">
    <source>
        <dbReference type="ARBA" id="ARBA00022826"/>
    </source>
</evidence>
<keyword evidence="7" id="KW-0630">Potassium</keyword>
<evidence type="ECO:0000256" key="3">
    <source>
        <dbReference type="ARBA" id="ARBA00022538"/>
    </source>
</evidence>
<evidence type="ECO:0000313" key="14">
    <source>
        <dbReference type="EMBL" id="MPM41029.1"/>
    </source>
</evidence>
<sequence length="263" mass="29943">MFLFKDREKALRRYDFFLIFLAVASVGLIVAEERMDFTEAEEGIFGLVDTAVWLIFVGDYFSRLFLAGDKKLYVKTHIIELIAILPFDALFKGLRSLRLFRMLRSTRALRILRLIRLAAYFGRAHRYASRFLRQHNFQYVLFFTVLTVLIGAAAVRYFEQMGFYDALWWAFVTATTVGYGDISPSTAGGRIVAIMLMLVGIGFISTLTGTIASFFVAPAPEPEAKPGNEFLALALRRLENFENLSTEEVREICAVLQGLKEKQ</sequence>
<dbReference type="InterPro" id="IPR005821">
    <property type="entry name" value="Ion_trans_dom"/>
</dbReference>
<dbReference type="Gene3D" id="1.20.120.350">
    <property type="entry name" value="Voltage-gated potassium channels. Chain C"/>
    <property type="match status" value="1"/>
</dbReference>
<dbReference type="GO" id="GO:0005249">
    <property type="term" value="F:voltage-gated potassium channel activity"/>
    <property type="evidence" value="ECO:0007669"/>
    <property type="project" value="InterPro"/>
</dbReference>
<dbReference type="AlphaFoldDB" id="A0A644ZJL1"/>
<dbReference type="Pfam" id="PF00520">
    <property type="entry name" value="Ion_trans"/>
    <property type="match status" value="1"/>
</dbReference>
<keyword evidence="2" id="KW-0813">Transport</keyword>
<organism evidence="14">
    <name type="scientific">bioreactor metagenome</name>
    <dbReference type="NCBI Taxonomy" id="1076179"/>
    <lineage>
        <taxon>unclassified sequences</taxon>
        <taxon>metagenomes</taxon>
        <taxon>ecological metagenomes</taxon>
    </lineage>
</organism>
<dbReference type="Gene3D" id="1.10.287.70">
    <property type="match status" value="1"/>
</dbReference>
<name>A0A644ZJL1_9ZZZZ</name>
<proteinExistence type="predicted"/>
<evidence type="ECO:0000256" key="2">
    <source>
        <dbReference type="ARBA" id="ARBA00022448"/>
    </source>
</evidence>
<dbReference type="InterPro" id="IPR028325">
    <property type="entry name" value="VG_K_chnl"/>
</dbReference>
<keyword evidence="9" id="KW-0406">Ion transport</keyword>
<keyword evidence="3" id="KW-0633">Potassium transport</keyword>
<feature type="transmembrane region" description="Helical" evidence="12">
    <location>
        <begin position="136"/>
        <end position="155"/>
    </location>
</feature>
<keyword evidence="4 12" id="KW-0812">Transmembrane</keyword>
<keyword evidence="8 12" id="KW-1133">Transmembrane helix</keyword>
<dbReference type="GO" id="GO:0001508">
    <property type="term" value="P:action potential"/>
    <property type="evidence" value="ECO:0007669"/>
    <property type="project" value="TreeGrafter"/>
</dbReference>
<comment type="caution">
    <text evidence="14">The sequence shown here is derived from an EMBL/GenBank/DDBJ whole genome shotgun (WGS) entry which is preliminary data.</text>
</comment>
<keyword evidence="5" id="KW-0631">Potassium channel</keyword>
<accession>A0A644ZJL1</accession>
<reference evidence="14" key="1">
    <citation type="submission" date="2019-08" db="EMBL/GenBank/DDBJ databases">
        <authorList>
            <person name="Kucharzyk K."/>
            <person name="Murdoch R.W."/>
            <person name="Higgins S."/>
            <person name="Loffler F."/>
        </authorList>
    </citation>
    <scope>NUCLEOTIDE SEQUENCE</scope>
</reference>
<gene>
    <name evidence="14" type="ORF">SDC9_87678</name>
</gene>
<feature type="transmembrane region" description="Helical" evidence="12">
    <location>
        <begin position="43"/>
        <end position="61"/>
    </location>
</feature>
<evidence type="ECO:0000256" key="10">
    <source>
        <dbReference type="ARBA" id="ARBA00023136"/>
    </source>
</evidence>
<dbReference type="InterPro" id="IPR027359">
    <property type="entry name" value="Volt_channel_dom_sf"/>
</dbReference>
<dbReference type="PRINTS" id="PR00169">
    <property type="entry name" value="KCHANNEL"/>
</dbReference>
<evidence type="ECO:0000256" key="12">
    <source>
        <dbReference type="SAM" id="Phobius"/>
    </source>
</evidence>
<protein>
    <recommendedName>
        <fullName evidence="13">Ion transport domain-containing protein</fullName>
    </recommendedName>
</protein>
<evidence type="ECO:0000256" key="8">
    <source>
        <dbReference type="ARBA" id="ARBA00022989"/>
    </source>
</evidence>
<evidence type="ECO:0000256" key="7">
    <source>
        <dbReference type="ARBA" id="ARBA00022958"/>
    </source>
</evidence>
<keyword evidence="6" id="KW-0851">Voltage-gated channel</keyword>
<evidence type="ECO:0000259" key="13">
    <source>
        <dbReference type="Pfam" id="PF00520"/>
    </source>
</evidence>
<evidence type="ECO:0000256" key="1">
    <source>
        <dbReference type="ARBA" id="ARBA00004141"/>
    </source>
</evidence>
<keyword evidence="10 12" id="KW-0472">Membrane</keyword>
<evidence type="ECO:0000256" key="4">
    <source>
        <dbReference type="ARBA" id="ARBA00022692"/>
    </source>
</evidence>
<dbReference type="EMBL" id="VSSQ01009219">
    <property type="protein sequence ID" value="MPM41029.1"/>
    <property type="molecule type" value="Genomic_DNA"/>
</dbReference>
<dbReference type="PANTHER" id="PTHR11537:SF254">
    <property type="entry name" value="POTASSIUM VOLTAGE-GATED CHANNEL PROTEIN SHAB"/>
    <property type="match status" value="1"/>
</dbReference>
<feature type="transmembrane region" description="Helical" evidence="12">
    <location>
        <begin position="191"/>
        <end position="216"/>
    </location>
</feature>
<dbReference type="GO" id="GO:0008076">
    <property type="term" value="C:voltage-gated potassium channel complex"/>
    <property type="evidence" value="ECO:0007669"/>
    <property type="project" value="InterPro"/>
</dbReference>
<dbReference type="PANTHER" id="PTHR11537">
    <property type="entry name" value="VOLTAGE-GATED POTASSIUM CHANNEL"/>
    <property type="match status" value="1"/>
</dbReference>
<evidence type="ECO:0000256" key="11">
    <source>
        <dbReference type="ARBA" id="ARBA00023303"/>
    </source>
</evidence>
<keyword evidence="11" id="KW-0407">Ion channel</keyword>